<proteinExistence type="predicted"/>
<evidence type="ECO:0000259" key="10">
    <source>
        <dbReference type="PROSITE" id="PS50105"/>
    </source>
</evidence>
<keyword evidence="3" id="KW-0479">Metal-binding</keyword>
<protein>
    <submittedName>
        <fullName evidence="12">Polyhomeotic-like protein 3</fullName>
    </submittedName>
</protein>
<dbReference type="Pfam" id="PF21319">
    <property type="entry name" value="zf-FCS_1"/>
    <property type="match status" value="1"/>
</dbReference>
<dbReference type="Gene3D" id="1.10.150.50">
    <property type="entry name" value="Transcription Factor, Ets-1"/>
    <property type="match status" value="1"/>
</dbReference>
<feature type="region of interest" description="Disordered" evidence="9">
    <location>
        <begin position="135"/>
        <end position="181"/>
    </location>
</feature>
<feature type="region of interest" description="Disordered" evidence="9">
    <location>
        <begin position="825"/>
        <end position="845"/>
    </location>
</feature>
<evidence type="ECO:0000256" key="3">
    <source>
        <dbReference type="ARBA" id="ARBA00022723"/>
    </source>
</evidence>
<dbReference type="Proteomes" id="UP000052978">
    <property type="component" value="Unassembled WGS sequence"/>
</dbReference>
<evidence type="ECO:0000256" key="9">
    <source>
        <dbReference type="SAM" id="MobiDB-lite"/>
    </source>
</evidence>
<feature type="region of interest" description="Disordered" evidence="9">
    <location>
        <begin position="636"/>
        <end position="659"/>
    </location>
</feature>
<keyword evidence="4 8" id="KW-0863">Zinc-finger</keyword>
<dbReference type="InterPro" id="IPR012313">
    <property type="entry name" value="Znf_FCS"/>
</dbReference>
<dbReference type="PROSITE" id="PS51024">
    <property type="entry name" value="ZF_FCS"/>
    <property type="match status" value="1"/>
</dbReference>
<dbReference type="AlphaFoldDB" id="S7NU79"/>
<evidence type="ECO:0000256" key="8">
    <source>
        <dbReference type="PROSITE-ProRule" id="PRU00367"/>
    </source>
</evidence>
<comment type="subcellular location">
    <subcellularLocation>
        <location evidence="1">Nucleus</location>
    </subcellularLocation>
</comment>
<dbReference type="GO" id="GO:0003682">
    <property type="term" value="F:chromatin binding"/>
    <property type="evidence" value="ECO:0007669"/>
    <property type="project" value="TreeGrafter"/>
</dbReference>
<evidence type="ECO:0000259" key="11">
    <source>
        <dbReference type="PROSITE" id="PS51024"/>
    </source>
</evidence>
<dbReference type="GO" id="GO:0042393">
    <property type="term" value="F:histone binding"/>
    <property type="evidence" value="ECO:0007669"/>
    <property type="project" value="TreeGrafter"/>
</dbReference>
<dbReference type="InterPro" id="IPR001660">
    <property type="entry name" value="SAM"/>
</dbReference>
<dbReference type="GO" id="GO:0003677">
    <property type="term" value="F:DNA binding"/>
    <property type="evidence" value="ECO:0007669"/>
    <property type="project" value="UniProtKB-KW"/>
</dbReference>
<dbReference type="EMBL" id="KE164845">
    <property type="protein sequence ID" value="EPQ20506.1"/>
    <property type="molecule type" value="Genomic_DNA"/>
</dbReference>
<feature type="compositionally biased region" description="Polar residues" evidence="9">
    <location>
        <begin position="397"/>
        <end position="408"/>
    </location>
</feature>
<feature type="domain" description="SAM" evidence="10">
    <location>
        <begin position="917"/>
        <end position="981"/>
    </location>
</feature>
<sequence>MQSEKLLKMPAEKRKDVGVIYESKKFKDHGTAMDSEPNPGTSSVSTTTSSTTTTTITTSSSRMQQPQISVYSGSDRHAVQVIQQALHRPSSSAAQYLQQMYAAQQQHLMLHTAALQQQHLSSSQLQSLAAVQASLSSGRPSTSPTGSVTQQSSMSQTSINLSTSPTPAQLISRSQASSSTSGSITQQTMLLGSTSPTLTASQAQMYLRAQMLIFTPATTVAAVQSDIPVVSSSSSSSCQSAATQVQNLTLRSQKLGVLSSSQNGPPKSTSQTQSLTICHNKTTVTSSKISQRDPSPESVRKGESPSLESRSTAVTRTSSIHQLIAPASYPPIQPHPLIKHQQIPLHSPPPKVSHHQLILQQQQQQMQPITLQNPTQDPPPSQHCIPLQNHGLPPAPSNAQSQHCSPIQSHPPPLTMSPSQSQSAQQSVVVSPPPPHSPSQSPTIIIHPQALIQPHPLMSSALQPGPNLQQSTANQVQPTAQLNLPSHLPLSASPVVHIGPVQQSALVSPGQQIVSPASHQQYSTLQSSPIPIATPPQMSASPPAQIPPLPLQSMQSLQVQPEILSQGQVLVQNALVSEEELPAAEALVQLPFQTLPPPQTVAVNLQVQPPAPVDPPVVYQVEDMCEEEMPEESDECVRMDRTPPPPTLSPAAITVGRGEDLTSDHPLLAATTRNNITSMPNSIPNIENKPPQAIVKPQILTHVIEGFVIQEGLEPFPVSRSSLLIEQPVKKRPLLDNQVINSVCVQPELQNNTKHADNSSDTELEDMIAEETLEEMDSELLKCEFCGKMGYANEFLRSKRFCTMSCAKRYNVSCSKKFALSRWNRKPDNQSLGHRGRRPSGPDGAAREHILRQLPITYPSAEEDLASHEDPVPSAMTTRLRRQSERERERELREVRIRKMPENSDLLPVAQTEPSIWTVDDVWAFIHSLPGCQDIADEFRAQEIDGQALLLLKEDHLMSAMNIKLGPALKICARINSLKES</sequence>
<accession>S7NU79</accession>
<feature type="region of interest" description="Disordered" evidence="9">
    <location>
        <begin position="28"/>
        <end position="65"/>
    </location>
</feature>
<dbReference type="SUPFAM" id="SSF47769">
    <property type="entry name" value="SAM/Pointed domain"/>
    <property type="match status" value="1"/>
</dbReference>
<feature type="domain" description="FCS-type" evidence="11">
    <location>
        <begin position="774"/>
        <end position="808"/>
    </location>
</feature>
<gene>
    <name evidence="12" type="ORF">D623_10024788</name>
</gene>
<evidence type="ECO:0000313" key="12">
    <source>
        <dbReference type="EMBL" id="EPQ20506.1"/>
    </source>
</evidence>
<dbReference type="eggNOG" id="ENOG502QS5Q">
    <property type="taxonomic scope" value="Eukaryota"/>
</dbReference>
<dbReference type="GO" id="GO:0008270">
    <property type="term" value="F:zinc ion binding"/>
    <property type="evidence" value="ECO:0007669"/>
    <property type="project" value="UniProtKB-KW"/>
</dbReference>
<feature type="compositionally biased region" description="Polar residues" evidence="9">
    <location>
        <begin position="257"/>
        <end position="289"/>
    </location>
</feature>
<feature type="compositionally biased region" description="Basic and acidic residues" evidence="9">
    <location>
        <begin position="290"/>
        <end position="303"/>
    </location>
</feature>
<keyword evidence="13" id="KW-1185">Reference proteome</keyword>
<keyword evidence="6" id="KW-0238">DNA-binding</keyword>
<reference evidence="12 13" key="1">
    <citation type="journal article" date="2013" name="Nat. Commun.">
        <title>Genome analysis reveals insights into physiology and longevity of the Brandt's bat Myotis brandtii.</title>
        <authorList>
            <person name="Seim I."/>
            <person name="Fang X."/>
            <person name="Xiong Z."/>
            <person name="Lobanov A.V."/>
            <person name="Huang Z."/>
            <person name="Ma S."/>
            <person name="Feng Y."/>
            <person name="Turanov A.A."/>
            <person name="Zhu Y."/>
            <person name="Lenz T.L."/>
            <person name="Gerashchenko M.V."/>
            <person name="Fan D."/>
            <person name="Hee Yim S."/>
            <person name="Yao X."/>
            <person name="Jordan D."/>
            <person name="Xiong Y."/>
            <person name="Ma Y."/>
            <person name="Lyapunov A.N."/>
            <person name="Chen G."/>
            <person name="Kulakova O.I."/>
            <person name="Sun Y."/>
            <person name="Lee S.G."/>
            <person name="Bronson R.T."/>
            <person name="Moskalev A.A."/>
            <person name="Sunyaev S.R."/>
            <person name="Zhang G."/>
            <person name="Krogh A."/>
            <person name="Wang J."/>
            <person name="Gladyshev V.N."/>
        </authorList>
    </citation>
    <scope>NUCLEOTIDE SEQUENCE [LARGE SCALE GENOMIC DNA]</scope>
</reference>
<feature type="compositionally biased region" description="Low complexity" evidence="9">
    <location>
        <begin position="172"/>
        <end position="181"/>
    </location>
</feature>
<keyword evidence="7" id="KW-0539">Nucleus</keyword>
<dbReference type="GO" id="GO:0045892">
    <property type="term" value="P:negative regulation of DNA-templated transcription"/>
    <property type="evidence" value="ECO:0007669"/>
    <property type="project" value="TreeGrafter"/>
</dbReference>
<feature type="region of interest" description="Disordered" evidence="9">
    <location>
        <begin position="257"/>
        <end position="315"/>
    </location>
</feature>
<keyword evidence="5" id="KW-0862">Zinc</keyword>
<dbReference type="CDD" id="cd09577">
    <property type="entry name" value="SAM_Ph1_2_3"/>
    <property type="match status" value="1"/>
</dbReference>
<organism evidence="12 13">
    <name type="scientific">Myotis brandtii</name>
    <name type="common">Brandt's bat</name>
    <dbReference type="NCBI Taxonomy" id="109478"/>
    <lineage>
        <taxon>Eukaryota</taxon>
        <taxon>Metazoa</taxon>
        <taxon>Chordata</taxon>
        <taxon>Craniata</taxon>
        <taxon>Vertebrata</taxon>
        <taxon>Euteleostomi</taxon>
        <taxon>Mammalia</taxon>
        <taxon>Eutheria</taxon>
        <taxon>Laurasiatheria</taxon>
        <taxon>Chiroptera</taxon>
        <taxon>Yangochiroptera</taxon>
        <taxon>Vespertilionidae</taxon>
        <taxon>Myotis</taxon>
    </lineage>
</organism>
<feature type="compositionally biased region" description="Low complexity" evidence="9">
    <location>
        <begin position="417"/>
        <end position="430"/>
    </location>
</feature>
<dbReference type="FunFam" id="1.10.150.50:FF:000011">
    <property type="entry name" value="Polyhomeotic-like protein 2 isoform 1"/>
    <property type="match status" value="1"/>
</dbReference>
<dbReference type="PANTHER" id="PTHR12247:SF88">
    <property type="entry name" value="POLYHOMEOTIC-LIKE PROTEIN 3"/>
    <property type="match status" value="1"/>
</dbReference>
<evidence type="ECO:0000256" key="4">
    <source>
        <dbReference type="ARBA" id="ARBA00022771"/>
    </source>
</evidence>
<feature type="compositionally biased region" description="Low complexity" evidence="9">
    <location>
        <begin position="41"/>
        <end position="61"/>
    </location>
</feature>
<feature type="compositionally biased region" description="Low complexity" evidence="9">
    <location>
        <begin position="135"/>
        <end position="158"/>
    </location>
</feature>
<dbReference type="SMART" id="SM00454">
    <property type="entry name" value="SAM"/>
    <property type="match status" value="1"/>
</dbReference>
<evidence type="ECO:0000256" key="5">
    <source>
        <dbReference type="ARBA" id="ARBA00022833"/>
    </source>
</evidence>
<dbReference type="GO" id="GO:0035102">
    <property type="term" value="C:PRC1 complex"/>
    <property type="evidence" value="ECO:0007669"/>
    <property type="project" value="TreeGrafter"/>
</dbReference>
<dbReference type="PANTHER" id="PTHR12247">
    <property type="entry name" value="POLYCOMB GROUP PROTEIN"/>
    <property type="match status" value="1"/>
</dbReference>
<feature type="compositionally biased region" description="Polar residues" evidence="9">
    <location>
        <begin position="306"/>
        <end position="315"/>
    </location>
</feature>
<dbReference type="PROSITE" id="PS50105">
    <property type="entry name" value="SAM_DOMAIN"/>
    <property type="match status" value="1"/>
</dbReference>
<evidence type="ECO:0000256" key="6">
    <source>
        <dbReference type="ARBA" id="ARBA00023125"/>
    </source>
</evidence>
<dbReference type="Pfam" id="PF00536">
    <property type="entry name" value="SAM_1"/>
    <property type="match status" value="1"/>
</dbReference>
<dbReference type="InterPro" id="IPR013761">
    <property type="entry name" value="SAM/pointed_sf"/>
</dbReference>
<feature type="compositionally biased region" description="Low complexity" evidence="9">
    <location>
        <begin position="356"/>
        <end position="372"/>
    </location>
</feature>
<dbReference type="InterPro" id="IPR038603">
    <property type="entry name" value="Znf_FCS_sf"/>
</dbReference>
<dbReference type="Gene3D" id="3.30.60.160">
    <property type="match status" value="1"/>
</dbReference>
<evidence type="ECO:0000256" key="2">
    <source>
        <dbReference type="ARBA" id="ARBA00022473"/>
    </source>
</evidence>
<evidence type="ECO:0000256" key="1">
    <source>
        <dbReference type="ARBA" id="ARBA00004123"/>
    </source>
</evidence>
<name>S7NU79_MYOBR</name>
<evidence type="ECO:0000256" key="7">
    <source>
        <dbReference type="ARBA" id="ARBA00023242"/>
    </source>
</evidence>
<dbReference type="FunFam" id="3.30.60.160:FF:000002">
    <property type="entry name" value="Polyhomeotic-like protein 2 isoform 1"/>
    <property type="match status" value="1"/>
</dbReference>
<dbReference type="InterPro" id="IPR050548">
    <property type="entry name" value="PcG_chromatin_remod_factors"/>
</dbReference>
<evidence type="ECO:0000313" key="13">
    <source>
        <dbReference type="Proteomes" id="UP000052978"/>
    </source>
</evidence>
<feature type="region of interest" description="Disordered" evidence="9">
    <location>
        <begin position="341"/>
        <end position="442"/>
    </location>
</feature>
<feature type="compositionally biased region" description="Polar residues" evidence="9">
    <location>
        <begin position="159"/>
        <end position="171"/>
    </location>
</feature>
<keyword evidence="2" id="KW-0217">Developmental protein</keyword>